<keyword evidence="7" id="KW-1185">Reference proteome</keyword>
<keyword evidence="1" id="KW-0677">Repeat</keyword>
<dbReference type="NCBIfam" id="TIGR01643">
    <property type="entry name" value="YD_repeat_2x"/>
    <property type="match status" value="5"/>
</dbReference>
<gene>
    <name evidence="6" type="ORF">BIT28_10500</name>
</gene>
<dbReference type="InterPro" id="IPR022385">
    <property type="entry name" value="Rhs_assc_core"/>
</dbReference>
<dbReference type="Pfam" id="PF25023">
    <property type="entry name" value="TEN_YD-shell"/>
    <property type="match status" value="2"/>
</dbReference>
<dbReference type="InterPro" id="IPR056823">
    <property type="entry name" value="TEN-like_YD-shell"/>
</dbReference>
<dbReference type="OrthoDB" id="9816400at2"/>
<dbReference type="InterPro" id="IPR006530">
    <property type="entry name" value="YD"/>
</dbReference>
<feature type="region of interest" description="Disordered" evidence="2">
    <location>
        <begin position="123"/>
        <end position="155"/>
    </location>
</feature>
<feature type="domain" description="Teneurin-like YD-shell" evidence="5">
    <location>
        <begin position="537"/>
        <end position="675"/>
    </location>
</feature>
<dbReference type="Proteomes" id="UP000186905">
    <property type="component" value="Unassembled WGS sequence"/>
</dbReference>
<evidence type="ECO:0000259" key="3">
    <source>
        <dbReference type="Pfam" id="PF03527"/>
    </source>
</evidence>
<feature type="domain" description="Teneurin-like YD-shell" evidence="5">
    <location>
        <begin position="289"/>
        <end position="467"/>
    </location>
</feature>
<dbReference type="PRINTS" id="PR00394">
    <property type="entry name" value="RHSPROTEIN"/>
</dbReference>
<feature type="compositionally biased region" description="Polar residues" evidence="2">
    <location>
        <begin position="926"/>
        <end position="943"/>
    </location>
</feature>
<dbReference type="InterPro" id="IPR050708">
    <property type="entry name" value="T6SS_VgrG/RHS"/>
</dbReference>
<protein>
    <recommendedName>
        <fullName evidence="8">Type IV secretion protein Rhs</fullName>
    </recommendedName>
</protein>
<dbReference type="NCBIfam" id="TIGR03696">
    <property type="entry name" value="Rhs_assc_core"/>
    <property type="match status" value="1"/>
</dbReference>
<dbReference type="RefSeq" id="WP_075767966.1">
    <property type="nucleotide sequence ID" value="NZ_MJIL01000099.1"/>
</dbReference>
<organism evidence="6 7">
    <name type="scientific">Photobacterium proteolyticum</name>
    <dbReference type="NCBI Taxonomy" id="1903952"/>
    <lineage>
        <taxon>Bacteria</taxon>
        <taxon>Pseudomonadati</taxon>
        <taxon>Pseudomonadota</taxon>
        <taxon>Gammaproteobacteria</taxon>
        <taxon>Vibrionales</taxon>
        <taxon>Vibrionaceae</taxon>
        <taxon>Photobacterium</taxon>
    </lineage>
</organism>
<evidence type="ECO:0000313" key="6">
    <source>
        <dbReference type="EMBL" id="OLQ69966.1"/>
    </source>
</evidence>
<feature type="domain" description="RHS protein conserved region" evidence="3">
    <location>
        <begin position="1058"/>
        <end position="1086"/>
    </location>
</feature>
<evidence type="ECO:0000256" key="1">
    <source>
        <dbReference type="ARBA" id="ARBA00022737"/>
    </source>
</evidence>
<feature type="compositionally biased region" description="Basic and acidic residues" evidence="2">
    <location>
        <begin position="130"/>
        <end position="146"/>
    </location>
</feature>
<accession>A0A1Q9G6P9</accession>
<sequence length="1459" mass="166383">MDEIKQLQLKANDGKAYIFTVATNNSSQISSQFETLQLARLHVDKFARLRPRQGGDLLAVLGMLDFQAEVQARSGNHNAFVKAQERVAKALFEGELTVFEIPAIDPVVMHQPSLLEIAAKTTKQVGTQGGKKDNSSAGKDTVRDSKVPVTPDEMEYCGDPVSMATGEEILHLTDISLSGSSPIQWQRLYRSSLCSDNVGLGYGWRSNFHYELTKYQSAEGDSEQWRFIDSQGSVLVFDDVDKGAVSYQLTAGATLYHDPHGYYQLVLNDGRQLRFVYQHRRWLLERLRENETLQYRFSYSSAGRLIRIVANNCQALELRYDAGGNLIEVQANAGGTPYVLAHYHYSAEGDLCEASNRQQQVENYQYSGHLLTRRIRPSGFSHYFKWQGAGSLARCIAQWGDEDNYRYSFEYDLDKHTAVSTDSQGNQWRYEHNTQGKLIRKVSPKGHVWRYCYDSRSRKIAEIAPGGEATRFFYNHYGQLRERQSPDGSITRYDYNRMGLVSRIVDAEGREWRNDFNSFGRLLSQYDPASGTKQFHYDRYGRVICIEHSNGHSQRYWWDEHGLLAAYQDGEAITRYSYDELGEINGIINTDGWVTQFKRDRSGNIIEVAEYPQTNPEQHRCLSIDYDWAGRPTSFTAALDRTYTLVYQGLAQPVQYIRPDGSWLKFQYDKERNLTAIERSDGVSYCLEYDSEEQIQKTIGFDGRTQEYQYDGQGRLISLAEQGERLVQLKRDKCGRVVDQRFTALGVSESNHFQYDNIGRLNYANNAQRRLSIHYHLSGQPAKICQDNWIILHEYDANGNRITTRLPDNHRIHYRYNEKGLLTGIDWDQQQLFQCKFDSSAREVYREQSNGVTLSQSFDVLGRLNQQCWKYASDEHRRQYQFNQVDQLVGIQDSEQGDSHYQFDQLDQLSGSQLSHQPEKLFTFDSFGNPQTHQNDTSSQQGNKESHVSRDKLLQWQDTHYSYDRFGNQIKRHATQGNEQRRFNGLNQLTSLKKGGKYTQYHYDALGRRSAKITESQRVDFLWDGDQIIGEHCNGQYTWYVYEPNSFRPVALIKQGEVYYYHLDHLGTPLKLTDSSGETAWQAEYSIDGLASPVIETISNPLRFQGQYFDEESGLHYNRFRYYDPEIGRFIHQDPIGLLGGINPYQYAPNPVLWTDPLGLSCKEGAAVVAVARAVPYKPTLNVLSNNVVKLTTQAAANDALYTVERSLLAELVPALSRIAAAIPALLYSPSAGGVFEQYQASDGTTYSKYSSELLFKAVAPSGETWFAENIQDDINYRTWLANGGDGTFEDWLSQGKPDSLEVADVPNKISLDDAISGLRNTTGTEANQFARQIAEMSTHVNQNLNRLVLGRWAENGGYIGEAKTNGGVWYETDSSFFSKLTDGLSEAEGRAKAWSVNEQFLQGQLERGVGRIDLYGETIREVLINRPNSFTAMEIKFLETNAKDFGYVRDGNSWIKVD</sequence>
<dbReference type="Pfam" id="PF03527">
    <property type="entry name" value="RHS"/>
    <property type="match status" value="1"/>
</dbReference>
<feature type="region of interest" description="Disordered" evidence="2">
    <location>
        <begin position="922"/>
        <end position="949"/>
    </location>
</feature>
<name>A0A1Q9G6P9_9GAMM</name>
<evidence type="ECO:0000256" key="2">
    <source>
        <dbReference type="SAM" id="MobiDB-lite"/>
    </source>
</evidence>
<evidence type="ECO:0008006" key="8">
    <source>
        <dbReference type="Google" id="ProtNLM"/>
    </source>
</evidence>
<dbReference type="Pfam" id="PF20148">
    <property type="entry name" value="DUF6531"/>
    <property type="match status" value="1"/>
</dbReference>
<dbReference type="InterPro" id="IPR045351">
    <property type="entry name" value="DUF6531"/>
</dbReference>
<dbReference type="PANTHER" id="PTHR32305">
    <property type="match status" value="1"/>
</dbReference>
<feature type="domain" description="DUF6531" evidence="4">
    <location>
        <begin position="158"/>
        <end position="237"/>
    </location>
</feature>
<evidence type="ECO:0000259" key="4">
    <source>
        <dbReference type="Pfam" id="PF20148"/>
    </source>
</evidence>
<dbReference type="STRING" id="1903952.BIT28_10500"/>
<dbReference type="EMBL" id="MJIL01000099">
    <property type="protein sequence ID" value="OLQ69966.1"/>
    <property type="molecule type" value="Genomic_DNA"/>
</dbReference>
<evidence type="ECO:0000313" key="7">
    <source>
        <dbReference type="Proteomes" id="UP000186905"/>
    </source>
</evidence>
<comment type="caution">
    <text evidence="6">The sequence shown here is derived from an EMBL/GenBank/DDBJ whole genome shotgun (WGS) entry which is preliminary data.</text>
</comment>
<dbReference type="PANTHER" id="PTHR32305:SF15">
    <property type="entry name" value="PROTEIN RHSA-RELATED"/>
    <property type="match status" value="1"/>
</dbReference>
<dbReference type="Pfam" id="PF05593">
    <property type="entry name" value="RHS_repeat"/>
    <property type="match status" value="1"/>
</dbReference>
<reference evidence="6 7" key="1">
    <citation type="submission" date="2016-09" db="EMBL/GenBank/DDBJ databases">
        <title>Photobacterium proteolyticum sp. nov. a protease producing bacterium isolated from ocean sediments of Laizhou Bay.</title>
        <authorList>
            <person name="Li Y."/>
        </authorList>
    </citation>
    <scope>NUCLEOTIDE SEQUENCE [LARGE SCALE GENOMIC DNA]</scope>
    <source>
        <strain evidence="6 7">13-12</strain>
    </source>
</reference>
<dbReference type="InterPro" id="IPR031325">
    <property type="entry name" value="RHS_repeat"/>
</dbReference>
<evidence type="ECO:0000259" key="5">
    <source>
        <dbReference type="Pfam" id="PF25023"/>
    </source>
</evidence>
<dbReference type="InterPro" id="IPR001826">
    <property type="entry name" value="RHS"/>
</dbReference>
<dbReference type="Gene3D" id="2.180.10.10">
    <property type="entry name" value="RHS repeat-associated core"/>
    <property type="match status" value="3"/>
</dbReference>
<proteinExistence type="predicted"/>